<proteinExistence type="predicted"/>
<evidence type="ECO:0000313" key="2">
    <source>
        <dbReference type="Proteomes" id="UP000283880"/>
    </source>
</evidence>
<gene>
    <name evidence="1" type="ORF">DWV29_23025</name>
</gene>
<reference evidence="1 2" key="1">
    <citation type="submission" date="2018-08" db="EMBL/GenBank/DDBJ databases">
        <title>A genome reference for cultivated species of the human gut microbiota.</title>
        <authorList>
            <person name="Zou Y."/>
            <person name="Xue W."/>
            <person name="Luo G."/>
        </authorList>
    </citation>
    <scope>NUCLEOTIDE SEQUENCE [LARGE SCALE GENOMIC DNA]</scope>
    <source>
        <strain evidence="1 2">AF04-15</strain>
    </source>
</reference>
<dbReference type="AlphaFoldDB" id="A0A413F9F4"/>
<organism evidence="1 2">
    <name type="scientific">Enterocloster asparagiformis</name>
    <dbReference type="NCBI Taxonomy" id="333367"/>
    <lineage>
        <taxon>Bacteria</taxon>
        <taxon>Bacillati</taxon>
        <taxon>Bacillota</taxon>
        <taxon>Clostridia</taxon>
        <taxon>Lachnospirales</taxon>
        <taxon>Lachnospiraceae</taxon>
        <taxon>Enterocloster</taxon>
    </lineage>
</organism>
<accession>A0A413F9F4</accession>
<comment type="caution">
    <text evidence="1">The sequence shown here is derived from an EMBL/GenBank/DDBJ whole genome shotgun (WGS) entry which is preliminary data.</text>
</comment>
<protein>
    <submittedName>
        <fullName evidence="1">Uncharacterized protein</fullName>
    </submittedName>
</protein>
<dbReference type="EMBL" id="QSBM01000021">
    <property type="protein sequence ID" value="RGX24639.1"/>
    <property type="molecule type" value="Genomic_DNA"/>
</dbReference>
<dbReference type="Proteomes" id="UP000283880">
    <property type="component" value="Unassembled WGS sequence"/>
</dbReference>
<name>A0A413F9F4_9FIRM</name>
<evidence type="ECO:0000313" key="1">
    <source>
        <dbReference type="EMBL" id="RGX24639.1"/>
    </source>
</evidence>
<sequence>MVKMMSRKMAFRGLRVSDFIHSQELAAKDSLVNSPAGKKFVKTFGDLNLKLYKTITEGTYVRLHSQAAPSLFRILKDVCRILDYRETELPEIYVYHAMDHTARPCSADHTYIVMADYVLQSYDEDMLYYILGNAVTMILAGHVKMTTAAAYMGASRLLLLPQLEFKRYLHFADATSDRGGLLACQSFAAAARCHLFELGLPPAESRKLFSTDEQAAAFVTQYIKEAESGGQKNNLMTDLAAKWIRANYIEAPGEEMLKDLLDWYQTEYPTLIQKYRGT</sequence>